<keyword evidence="2" id="KW-1185">Reference proteome</keyword>
<dbReference type="PROSITE" id="PS51318">
    <property type="entry name" value="TAT"/>
    <property type="match status" value="1"/>
</dbReference>
<dbReference type="EMBL" id="JAPMOU010000033">
    <property type="protein sequence ID" value="MDE1464348.1"/>
    <property type="molecule type" value="Genomic_DNA"/>
</dbReference>
<protein>
    <submittedName>
        <fullName evidence="1">Uncharacterized protein</fullName>
    </submittedName>
</protein>
<dbReference type="InterPro" id="IPR006311">
    <property type="entry name" value="TAT_signal"/>
</dbReference>
<gene>
    <name evidence="1" type="ORF">ORQ98_20510</name>
</gene>
<comment type="caution">
    <text evidence="1">The sequence shown here is derived from an EMBL/GenBank/DDBJ whole genome shotgun (WGS) entry which is preliminary data.</text>
</comment>
<organism evidence="1 2">
    <name type="scientific">Spartinivicinus poritis</name>
    <dbReference type="NCBI Taxonomy" id="2994640"/>
    <lineage>
        <taxon>Bacteria</taxon>
        <taxon>Pseudomonadati</taxon>
        <taxon>Pseudomonadota</taxon>
        <taxon>Gammaproteobacteria</taxon>
        <taxon>Oceanospirillales</taxon>
        <taxon>Zooshikellaceae</taxon>
        <taxon>Spartinivicinus</taxon>
    </lineage>
</organism>
<accession>A0ABT5UDA0</accession>
<evidence type="ECO:0000313" key="2">
    <source>
        <dbReference type="Proteomes" id="UP001528823"/>
    </source>
</evidence>
<proteinExistence type="predicted"/>
<sequence length="190" mass="20514">MSNNEHSKQSVENGQQTTLTSDLEQLSSKQVQRRKFLKASAVGAPIVLTLRSGAALAATSATCDMKLAEANLPAPDAVVSEADGMSEDPSWVRAMGTKHIFMPLPNGEPQEVIEVNGTLYVLNMNQLTEAPNQDQLMEWQQAVSNNEGQLSSESVSVLVHFDDMRQMSVESAPGTSPLTNSCWVSIQPSP</sequence>
<dbReference type="RefSeq" id="WP_274690675.1">
    <property type="nucleotide sequence ID" value="NZ_JAPMOU010000033.1"/>
</dbReference>
<reference evidence="1 2" key="1">
    <citation type="submission" date="2022-11" db="EMBL/GenBank/DDBJ databases">
        <title>Spartinivicinus poritis sp. nov., isolated from scleractinian coral Porites lutea.</title>
        <authorList>
            <person name="Zhang G."/>
            <person name="Cai L."/>
            <person name="Wei Q."/>
        </authorList>
    </citation>
    <scope>NUCLEOTIDE SEQUENCE [LARGE SCALE GENOMIC DNA]</scope>
    <source>
        <strain evidence="1 2">A2-2</strain>
    </source>
</reference>
<evidence type="ECO:0000313" key="1">
    <source>
        <dbReference type="EMBL" id="MDE1464348.1"/>
    </source>
</evidence>
<name>A0ABT5UDA0_9GAMM</name>
<dbReference type="Proteomes" id="UP001528823">
    <property type="component" value="Unassembled WGS sequence"/>
</dbReference>